<reference evidence="3" key="1">
    <citation type="submission" date="2021-03" db="EMBL/GenBank/DDBJ databases">
        <authorList>
            <person name="Bekaert M."/>
        </authorList>
    </citation>
    <scope>NUCLEOTIDE SEQUENCE</scope>
</reference>
<dbReference type="EMBL" id="CAJPWZ010002886">
    <property type="protein sequence ID" value="CAG2246943.1"/>
    <property type="molecule type" value="Genomic_DNA"/>
</dbReference>
<protein>
    <submittedName>
        <fullName evidence="3">PDCD5</fullName>
    </submittedName>
</protein>
<evidence type="ECO:0000313" key="4">
    <source>
        <dbReference type="Proteomes" id="UP000683360"/>
    </source>
</evidence>
<name>A0A8S3ULH5_MYTED</name>
<feature type="compositionally biased region" description="Basic and acidic residues" evidence="2">
    <location>
        <begin position="117"/>
        <end position="133"/>
    </location>
</feature>
<dbReference type="InterPro" id="IPR002836">
    <property type="entry name" value="PDCD5-like"/>
</dbReference>
<dbReference type="GO" id="GO:0005634">
    <property type="term" value="C:nucleus"/>
    <property type="evidence" value="ECO:0007669"/>
    <property type="project" value="TreeGrafter"/>
</dbReference>
<dbReference type="GO" id="GO:0003677">
    <property type="term" value="F:DNA binding"/>
    <property type="evidence" value="ECO:0007669"/>
    <property type="project" value="InterPro"/>
</dbReference>
<dbReference type="GO" id="GO:0005829">
    <property type="term" value="C:cytosol"/>
    <property type="evidence" value="ECO:0007669"/>
    <property type="project" value="TreeGrafter"/>
</dbReference>
<evidence type="ECO:0000256" key="1">
    <source>
        <dbReference type="ARBA" id="ARBA00010490"/>
    </source>
</evidence>
<comment type="caution">
    <text evidence="3">The sequence shown here is derived from an EMBL/GenBank/DDBJ whole genome shotgun (WGS) entry which is preliminary data.</text>
</comment>
<gene>
    <name evidence="3" type="ORF">MEDL_58896</name>
</gene>
<dbReference type="PANTHER" id="PTHR10840">
    <property type="entry name" value="PROGRAMMED CELL DEATH PROTEIN 5"/>
    <property type="match status" value="1"/>
</dbReference>
<keyword evidence="4" id="KW-1185">Reference proteome</keyword>
<dbReference type="InterPro" id="IPR036883">
    <property type="entry name" value="PDCD5-like_sf"/>
</dbReference>
<sequence length="349" mass="40270">MADDELDAIRARRMAELQGGGGGQNMPSPEEQAERQRQMSDMKNGILSQVLDQSARARLNTISLAKPEKAKMIEGMLMQMAQSGQIQNKLGEDQLKGLLEKVSERTNKKTTVNFKRRGLDDSDDDHKSQKEHQTQASTTKGGKRVKWPNNKSKKEWQQFDEDVDAILNTTLAGNIDTKIESMTSYIYNIGMDRFGADEKEVYFTLVKMGKWDVIQWTRKSTNSVRDKQPVNSCFGLYPQVYTPTKLVYKAAIICNEFEKPEVGVVKARRYRPGTERYWQGELDQNRYAHQVATAFTDQTLAARIEIVDQYLAPLHRHTSWDKVCLKLKPRYFRQLLKFEIVYWKKLCEI</sequence>
<accession>A0A8S3ULH5</accession>
<dbReference type="SUPFAM" id="SSF46950">
    <property type="entry name" value="Double-stranded DNA-binding domain"/>
    <property type="match status" value="1"/>
</dbReference>
<dbReference type="Proteomes" id="UP000683360">
    <property type="component" value="Unassembled WGS sequence"/>
</dbReference>
<dbReference type="AlphaFoldDB" id="A0A8S3ULH5"/>
<comment type="similarity">
    <text evidence="1">Belongs to the PDCD5 family.</text>
</comment>
<dbReference type="Gene3D" id="1.10.8.140">
    <property type="entry name" value="PDCD5-like"/>
    <property type="match status" value="1"/>
</dbReference>
<dbReference type="PANTHER" id="PTHR10840:SF0">
    <property type="entry name" value="PROGRAMMED CELL DEATH PROTEIN 5"/>
    <property type="match status" value="1"/>
</dbReference>
<dbReference type="Pfam" id="PF01984">
    <property type="entry name" value="dsDNA_bind"/>
    <property type="match status" value="1"/>
</dbReference>
<organism evidence="3 4">
    <name type="scientific">Mytilus edulis</name>
    <name type="common">Blue mussel</name>
    <dbReference type="NCBI Taxonomy" id="6550"/>
    <lineage>
        <taxon>Eukaryota</taxon>
        <taxon>Metazoa</taxon>
        <taxon>Spiralia</taxon>
        <taxon>Lophotrochozoa</taxon>
        <taxon>Mollusca</taxon>
        <taxon>Bivalvia</taxon>
        <taxon>Autobranchia</taxon>
        <taxon>Pteriomorphia</taxon>
        <taxon>Mytilida</taxon>
        <taxon>Mytiloidea</taxon>
        <taxon>Mytilidae</taxon>
        <taxon>Mytilinae</taxon>
        <taxon>Mytilus</taxon>
    </lineage>
</organism>
<dbReference type="OrthoDB" id="10252486at2759"/>
<evidence type="ECO:0000256" key="2">
    <source>
        <dbReference type="SAM" id="MobiDB-lite"/>
    </source>
</evidence>
<evidence type="ECO:0000313" key="3">
    <source>
        <dbReference type="EMBL" id="CAG2246943.1"/>
    </source>
</evidence>
<feature type="region of interest" description="Disordered" evidence="2">
    <location>
        <begin position="15"/>
        <end position="40"/>
    </location>
</feature>
<feature type="region of interest" description="Disordered" evidence="2">
    <location>
        <begin position="109"/>
        <end position="150"/>
    </location>
</feature>
<proteinExistence type="inferred from homology"/>